<dbReference type="EMBL" id="JBHUDG010000006">
    <property type="protein sequence ID" value="MFD1629725.1"/>
    <property type="molecule type" value="Genomic_DNA"/>
</dbReference>
<gene>
    <name evidence="2" type="ORF">ACFSAH_07555</name>
</gene>
<dbReference type="InterPro" id="IPR000326">
    <property type="entry name" value="PAP2/HPO"/>
</dbReference>
<evidence type="ECO:0000259" key="1">
    <source>
        <dbReference type="SMART" id="SM00014"/>
    </source>
</evidence>
<accession>A0ABW4IAF0</accession>
<reference evidence="3" key="1">
    <citation type="journal article" date="2019" name="Int. J. Syst. Evol. Microbiol.">
        <title>The Global Catalogue of Microorganisms (GCM) 10K type strain sequencing project: providing services to taxonomists for standard genome sequencing and annotation.</title>
        <authorList>
            <consortium name="The Broad Institute Genomics Platform"/>
            <consortium name="The Broad Institute Genome Sequencing Center for Infectious Disease"/>
            <person name="Wu L."/>
            <person name="Ma J."/>
        </authorList>
    </citation>
    <scope>NUCLEOTIDE SEQUENCE [LARGE SCALE GENOMIC DNA]</scope>
    <source>
        <strain evidence="3">CCUG 53762</strain>
    </source>
</reference>
<dbReference type="InterPro" id="IPR036938">
    <property type="entry name" value="PAP2/HPO_sf"/>
</dbReference>
<protein>
    <submittedName>
        <fullName evidence="2">Phosphatase PAP2 family protein</fullName>
    </submittedName>
</protein>
<name>A0ABW4IAF0_9SPHI</name>
<dbReference type="RefSeq" id="WP_379662106.1">
    <property type="nucleotide sequence ID" value="NZ_JBHUDG010000006.1"/>
</dbReference>
<organism evidence="2 3">
    <name type="scientific">Pseudopedobacter beijingensis</name>
    <dbReference type="NCBI Taxonomy" id="1207056"/>
    <lineage>
        <taxon>Bacteria</taxon>
        <taxon>Pseudomonadati</taxon>
        <taxon>Bacteroidota</taxon>
        <taxon>Sphingobacteriia</taxon>
        <taxon>Sphingobacteriales</taxon>
        <taxon>Sphingobacteriaceae</taxon>
        <taxon>Pseudopedobacter</taxon>
    </lineage>
</organism>
<dbReference type="CDD" id="cd03394">
    <property type="entry name" value="PAP2_like_5"/>
    <property type="match status" value="1"/>
</dbReference>
<sequence length="278" mass="30461">MSFFLISYQANAQENRITDSTKVDFQVTDSLKNVLNTPFLSIKKENTLSETITPNTNTISYYNKPQASNLIVPTALISYGVTAQFVKPIQSIDYDTRSLVTDKVSRNYKIDNYTQYLPSVGIYAFDLMGFKAKHSFADRTILLVTSHILMCATVQTIKHNAHVMRPDGSNNKSFPSGHTATAFVGAHILFKEYKDTNPWIGIGGYLVATATGAMRVVNQKHWVSDVAAGAGIGILTAEAGYLLLPSIHKVLGIKEPGKSTIAPTIVANTYGLKLSKSF</sequence>
<feature type="domain" description="Phosphatidic acid phosphatase type 2/haloperoxidase" evidence="1">
    <location>
        <begin position="141"/>
        <end position="241"/>
    </location>
</feature>
<dbReference type="Pfam" id="PF01569">
    <property type="entry name" value="PAP2"/>
    <property type="match status" value="1"/>
</dbReference>
<dbReference type="SUPFAM" id="SSF48317">
    <property type="entry name" value="Acid phosphatase/Vanadium-dependent haloperoxidase"/>
    <property type="match status" value="1"/>
</dbReference>
<keyword evidence="3" id="KW-1185">Reference proteome</keyword>
<dbReference type="PANTHER" id="PTHR14969:SF13">
    <property type="entry name" value="AT30094P"/>
    <property type="match status" value="1"/>
</dbReference>
<comment type="caution">
    <text evidence="2">The sequence shown here is derived from an EMBL/GenBank/DDBJ whole genome shotgun (WGS) entry which is preliminary data.</text>
</comment>
<dbReference type="Proteomes" id="UP001597118">
    <property type="component" value="Unassembled WGS sequence"/>
</dbReference>
<evidence type="ECO:0000313" key="3">
    <source>
        <dbReference type="Proteomes" id="UP001597118"/>
    </source>
</evidence>
<proteinExistence type="predicted"/>
<evidence type="ECO:0000313" key="2">
    <source>
        <dbReference type="EMBL" id="MFD1629725.1"/>
    </source>
</evidence>
<dbReference type="SMART" id="SM00014">
    <property type="entry name" value="acidPPc"/>
    <property type="match status" value="1"/>
</dbReference>
<dbReference type="PANTHER" id="PTHR14969">
    <property type="entry name" value="SPHINGOSINE-1-PHOSPHATE PHOSPHOHYDROLASE"/>
    <property type="match status" value="1"/>
</dbReference>
<dbReference type="Gene3D" id="1.20.144.10">
    <property type="entry name" value="Phosphatidic acid phosphatase type 2/haloperoxidase"/>
    <property type="match status" value="1"/>
</dbReference>